<sequence>MIRNQLKPLMVFFICTLLKLNSVLAQESILSEASYLYMEKLVAAAKANYPRVGALNNQINIAKSDLSGARLSWLEPLSFQYVARSNQATANTVVDLQTADLLTGYQFGISINPGSLLTKPSQIKKAKEQLRIAQSNQAEYFLELEAQVKSRYVTLLQFQKSLAPVNDMYLTAQSNFENMKIKYQKAEITFAEYNSASNSLSNALQAKLQMEASYLNAKISLEELTVKKLEEIK</sequence>
<dbReference type="OrthoDB" id="793488at2"/>
<dbReference type="AlphaFoldDB" id="A0A1I0SS97"/>
<dbReference type="STRING" id="332999.SAMN04488511_10348"/>
<dbReference type="Proteomes" id="UP000198836">
    <property type="component" value="Unassembled WGS sequence"/>
</dbReference>
<accession>A0A1I0SS97</accession>
<reference evidence="3" key="1">
    <citation type="submission" date="2016-10" db="EMBL/GenBank/DDBJ databases">
        <authorList>
            <person name="Varghese N."/>
            <person name="Submissions S."/>
        </authorList>
    </citation>
    <scope>NUCLEOTIDE SEQUENCE [LARGE SCALE GENOMIC DNA]</scope>
    <source>
        <strain evidence="3">DSM 18130</strain>
    </source>
</reference>
<feature type="chain" id="PRO_5011526247" evidence="1">
    <location>
        <begin position="26"/>
        <end position="233"/>
    </location>
</feature>
<evidence type="ECO:0000256" key="1">
    <source>
        <dbReference type="SAM" id="SignalP"/>
    </source>
</evidence>
<dbReference type="Gene3D" id="1.20.1600.10">
    <property type="entry name" value="Outer membrane efflux proteins (OEP)"/>
    <property type="match status" value="1"/>
</dbReference>
<protein>
    <submittedName>
        <fullName evidence="2">Outer membrane efflux protein</fullName>
    </submittedName>
</protein>
<evidence type="ECO:0000313" key="2">
    <source>
        <dbReference type="EMBL" id="SFA42359.1"/>
    </source>
</evidence>
<keyword evidence="3" id="KW-1185">Reference proteome</keyword>
<dbReference type="EMBL" id="FOJM01000003">
    <property type="protein sequence ID" value="SFA42359.1"/>
    <property type="molecule type" value="Genomic_DNA"/>
</dbReference>
<dbReference type="SUPFAM" id="SSF56954">
    <property type="entry name" value="Outer membrane efflux proteins (OEP)"/>
    <property type="match status" value="1"/>
</dbReference>
<evidence type="ECO:0000313" key="3">
    <source>
        <dbReference type="Proteomes" id="UP000198836"/>
    </source>
</evidence>
<gene>
    <name evidence="2" type="ORF">SAMN04488511_10348</name>
</gene>
<dbReference type="GO" id="GO:0015562">
    <property type="term" value="F:efflux transmembrane transporter activity"/>
    <property type="evidence" value="ECO:0007669"/>
    <property type="project" value="InterPro"/>
</dbReference>
<feature type="signal peptide" evidence="1">
    <location>
        <begin position="1"/>
        <end position="25"/>
    </location>
</feature>
<keyword evidence="1" id="KW-0732">Signal</keyword>
<organism evidence="2 3">
    <name type="scientific">Pedobacter suwonensis</name>
    <dbReference type="NCBI Taxonomy" id="332999"/>
    <lineage>
        <taxon>Bacteria</taxon>
        <taxon>Pseudomonadati</taxon>
        <taxon>Bacteroidota</taxon>
        <taxon>Sphingobacteriia</taxon>
        <taxon>Sphingobacteriales</taxon>
        <taxon>Sphingobacteriaceae</taxon>
        <taxon>Pedobacter</taxon>
    </lineage>
</organism>
<name>A0A1I0SS97_9SPHI</name>
<proteinExistence type="predicted"/>
<dbReference type="RefSeq" id="WP_090980820.1">
    <property type="nucleotide sequence ID" value="NZ_FOJM01000003.1"/>
</dbReference>